<gene>
    <name evidence="1" type="ORF">THIOM_000525</name>
</gene>
<proteinExistence type="predicted"/>
<reference evidence="1 2" key="1">
    <citation type="submission" date="2016-05" db="EMBL/GenBank/DDBJ databases">
        <title>Single-cell genome of chain-forming Candidatus Thiomargarita nelsonii and comparison to other large sulfur-oxidizing bacteria.</title>
        <authorList>
            <person name="Winkel M."/>
            <person name="Salman V."/>
            <person name="Woyke T."/>
            <person name="Schulz-Vogt H."/>
            <person name="Richter M."/>
            <person name="Flood B."/>
            <person name="Bailey J."/>
            <person name="Amann R."/>
            <person name="Mussmann M."/>
        </authorList>
    </citation>
    <scope>NUCLEOTIDE SEQUENCE [LARGE SCALE GENOMIC DNA]</scope>
    <source>
        <strain evidence="1 2">THI036</strain>
    </source>
</reference>
<dbReference type="Proteomes" id="UP000076962">
    <property type="component" value="Unassembled WGS sequence"/>
</dbReference>
<comment type="caution">
    <text evidence="1">The sequence shown here is derived from an EMBL/GenBank/DDBJ whole genome shotgun (WGS) entry which is preliminary data.</text>
</comment>
<organism evidence="1 2">
    <name type="scientific">Candidatus Thiomargarita nelsonii</name>
    <dbReference type="NCBI Taxonomy" id="1003181"/>
    <lineage>
        <taxon>Bacteria</taxon>
        <taxon>Pseudomonadati</taxon>
        <taxon>Pseudomonadota</taxon>
        <taxon>Gammaproteobacteria</taxon>
        <taxon>Thiotrichales</taxon>
        <taxon>Thiotrichaceae</taxon>
        <taxon>Thiomargarita</taxon>
    </lineage>
</organism>
<keyword evidence="2" id="KW-1185">Reference proteome</keyword>
<dbReference type="EMBL" id="LUTY01000245">
    <property type="protein sequence ID" value="OAD23638.1"/>
    <property type="molecule type" value="Genomic_DNA"/>
</dbReference>
<evidence type="ECO:0000313" key="1">
    <source>
        <dbReference type="EMBL" id="OAD23638.1"/>
    </source>
</evidence>
<name>A0A176S6W4_9GAMM</name>
<dbReference type="AlphaFoldDB" id="A0A176S6W4"/>
<evidence type="ECO:0000313" key="2">
    <source>
        <dbReference type="Proteomes" id="UP000076962"/>
    </source>
</evidence>
<protein>
    <submittedName>
        <fullName evidence="1">Uncharacterized protein</fullName>
    </submittedName>
</protein>
<accession>A0A176S6W4</accession>
<sequence>MRIPLAPAGDRAGGFISAGIISTVQTPLPILALIVPKVCPAFCAPSPESLTISTICSSIRTGTLVASLFSTICNSEGLLIDLS</sequence>